<dbReference type="InterPro" id="IPR003591">
    <property type="entry name" value="Leu-rich_rpt_typical-subtyp"/>
</dbReference>
<keyword evidence="12" id="KW-1133">Transmembrane helix</keyword>
<dbReference type="GO" id="GO:0005524">
    <property type="term" value="F:ATP binding"/>
    <property type="evidence" value="ECO:0007669"/>
    <property type="project" value="UniProtKB-UniRule"/>
</dbReference>
<keyword evidence="8 12" id="KW-0472">Membrane</keyword>
<evidence type="ECO:0000256" key="10">
    <source>
        <dbReference type="PROSITE-ProRule" id="PRU10141"/>
    </source>
</evidence>
<protein>
    <submittedName>
        <fullName evidence="14">Putative leucine-rich repeat receptor-like protein kinase</fullName>
    </submittedName>
</protein>
<evidence type="ECO:0000313" key="15">
    <source>
        <dbReference type="Proteomes" id="UP000241769"/>
    </source>
</evidence>
<dbReference type="PROSITE" id="PS50011">
    <property type="entry name" value="PROTEIN_KINASE_DOM"/>
    <property type="match status" value="1"/>
</dbReference>
<dbReference type="InterPro" id="IPR008266">
    <property type="entry name" value="Tyr_kinase_AS"/>
</dbReference>
<dbReference type="GO" id="GO:0050793">
    <property type="term" value="P:regulation of developmental process"/>
    <property type="evidence" value="ECO:0007669"/>
    <property type="project" value="UniProtKB-ARBA"/>
</dbReference>
<dbReference type="PROSITE" id="PS00109">
    <property type="entry name" value="PROTEIN_KINASE_TYR"/>
    <property type="match status" value="1"/>
</dbReference>
<keyword evidence="12" id="KW-0812">Transmembrane</keyword>
<dbReference type="Proteomes" id="UP000241769">
    <property type="component" value="Unassembled WGS sequence"/>
</dbReference>
<proteinExistence type="predicted"/>
<accession>A0A2P6NG26</accession>
<dbReference type="EMBL" id="MDYQ01000093">
    <property type="protein sequence ID" value="PRP82913.1"/>
    <property type="molecule type" value="Genomic_DNA"/>
</dbReference>
<feature type="region of interest" description="Disordered" evidence="11">
    <location>
        <begin position="1274"/>
        <end position="1297"/>
    </location>
</feature>
<keyword evidence="9" id="KW-0829">Tyrosine-protein kinase</keyword>
<dbReference type="Gene3D" id="3.80.10.10">
    <property type="entry name" value="Ribonuclease Inhibitor"/>
    <property type="match status" value="7"/>
</dbReference>
<feature type="binding site" evidence="10">
    <location>
        <position position="1044"/>
    </location>
    <ligand>
        <name>ATP</name>
        <dbReference type="ChEBI" id="CHEBI:30616"/>
    </ligand>
</feature>
<dbReference type="SMART" id="SM00219">
    <property type="entry name" value="TyrKc"/>
    <property type="match status" value="1"/>
</dbReference>
<dbReference type="SMART" id="SM00369">
    <property type="entry name" value="LRR_TYP"/>
    <property type="match status" value="4"/>
</dbReference>
<dbReference type="PRINTS" id="PR00109">
    <property type="entry name" value="TYRKINASE"/>
</dbReference>
<dbReference type="Pfam" id="PF07714">
    <property type="entry name" value="PK_Tyr_Ser-Thr"/>
    <property type="match status" value="1"/>
</dbReference>
<keyword evidence="3" id="KW-0808">Transferase</keyword>
<dbReference type="SUPFAM" id="SSF52058">
    <property type="entry name" value="L domain-like"/>
    <property type="match status" value="2"/>
</dbReference>
<gene>
    <name evidence="14" type="ORF">PROFUN_06690</name>
</gene>
<feature type="transmembrane region" description="Helical" evidence="12">
    <location>
        <begin position="967"/>
        <end position="992"/>
    </location>
</feature>
<dbReference type="Pfam" id="PF13855">
    <property type="entry name" value="LRR_8"/>
    <property type="match status" value="1"/>
</dbReference>
<evidence type="ECO:0000256" key="9">
    <source>
        <dbReference type="ARBA" id="ARBA00023137"/>
    </source>
</evidence>
<dbReference type="FunFam" id="3.80.10.10:FF:000095">
    <property type="entry name" value="LRR receptor-like serine/threonine-protein kinase GSO1"/>
    <property type="match status" value="2"/>
</dbReference>
<organism evidence="14 15">
    <name type="scientific">Planoprotostelium fungivorum</name>
    <dbReference type="NCBI Taxonomy" id="1890364"/>
    <lineage>
        <taxon>Eukaryota</taxon>
        <taxon>Amoebozoa</taxon>
        <taxon>Evosea</taxon>
        <taxon>Variosea</taxon>
        <taxon>Cavosteliida</taxon>
        <taxon>Cavosteliaceae</taxon>
        <taxon>Planoprotostelium</taxon>
    </lineage>
</organism>
<dbReference type="InterPro" id="IPR001245">
    <property type="entry name" value="Ser-Thr/Tyr_kinase_cat_dom"/>
</dbReference>
<evidence type="ECO:0000256" key="4">
    <source>
        <dbReference type="ARBA" id="ARBA00022737"/>
    </source>
</evidence>
<dbReference type="InParanoid" id="A0A2P6NG26"/>
<dbReference type="InterPro" id="IPR001611">
    <property type="entry name" value="Leu-rich_rpt"/>
</dbReference>
<keyword evidence="5 10" id="KW-0547">Nucleotide-binding</keyword>
<dbReference type="SMART" id="SM00220">
    <property type="entry name" value="S_TKc"/>
    <property type="match status" value="1"/>
</dbReference>
<evidence type="ECO:0000256" key="7">
    <source>
        <dbReference type="ARBA" id="ARBA00022840"/>
    </source>
</evidence>
<dbReference type="InterPro" id="IPR032675">
    <property type="entry name" value="LRR_dom_sf"/>
</dbReference>
<dbReference type="STRING" id="1890364.A0A2P6NG26"/>
<dbReference type="Gene3D" id="1.10.510.10">
    <property type="entry name" value="Transferase(Phosphotransferase) domain 1"/>
    <property type="match status" value="1"/>
</dbReference>
<dbReference type="InterPro" id="IPR017441">
    <property type="entry name" value="Protein_kinase_ATP_BS"/>
</dbReference>
<evidence type="ECO:0000313" key="14">
    <source>
        <dbReference type="EMBL" id="PRP82913.1"/>
    </source>
</evidence>
<dbReference type="Pfam" id="PF00560">
    <property type="entry name" value="LRR_1"/>
    <property type="match status" value="5"/>
</dbReference>
<keyword evidence="2" id="KW-0433">Leucine-rich repeat</keyword>
<evidence type="ECO:0000256" key="6">
    <source>
        <dbReference type="ARBA" id="ARBA00022777"/>
    </source>
</evidence>
<dbReference type="FunFam" id="1.10.510.10:FF:001512">
    <property type="entry name" value="Receptor tyrosine-protein kinase erbB-2"/>
    <property type="match status" value="1"/>
</dbReference>
<reference evidence="14 15" key="1">
    <citation type="journal article" date="2018" name="Genome Biol. Evol.">
        <title>Multiple Roots of Fruiting Body Formation in Amoebozoa.</title>
        <authorList>
            <person name="Hillmann F."/>
            <person name="Forbes G."/>
            <person name="Novohradska S."/>
            <person name="Ferling I."/>
            <person name="Riege K."/>
            <person name="Groth M."/>
            <person name="Westermann M."/>
            <person name="Marz M."/>
            <person name="Spaller T."/>
            <person name="Winckler T."/>
            <person name="Schaap P."/>
            <person name="Glockner G."/>
        </authorList>
    </citation>
    <scope>NUCLEOTIDE SEQUENCE [LARGE SCALE GENOMIC DNA]</scope>
    <source>
        <strain evidence="14 15">Jena</strain>
    </source>
</reference>
<evidence type="ECO:0000256" key="11">
    <source>
        <dbReference type="SAM" id="MobiDB-lite"/>
    </source>
</evidence>
<feature type="compositionally biased region" description="Basic and acidic residues" evidence="11">
    <location>
        <begin position="1279"/>
        <end position="1289"/>
    </location>
</feature>
<keyword evidence="6 14" id="KW-0418">Kinase</keyword>
<evidence type="ECO:0000256" key="2">
    <source>
        <dbReference type="ARBA" id="ARBA00022614"/>
    </source>
</evidence>
<keyword evidence="15" id="KW-1185">Reference proteome</keyword>
<dbReference type="InterPro" id="IPR052595">
    <property type="entry name" value="LRRC69/RLP"/>
</dbReference>
<dbReference type="GO" id="GO:0012505">
    <property type="term" value="C:endomembrane system"/>
    <property type="evidence" value="ECO:0007669"/>
    <property type="project" value="UniProtKB-SubCell"/>
</dbReference>
<evidence type="ECO:0000256" key="8">
    <source>
        <dbReference type="ARBA" id="ARBA00023136"/>
    </source>
</evidence>
<keyword evidence="4" id="KW-0677">Repeat</keyword>
<keyword evidence="7 10" id="KW-0067">ATP-binding</keyword>
<evidence type="ECO:0000256" key="3">
    <source>
        <dbReference type="ARBA" id="ARBA00022679"/>
    </source>
</evidence>
<dbReference type="InterPro" id="IPR011009">
    <property type="entry name" value="Kinase-like_dom_sf"/>
</dbReference>
<comment type="subcellular location">
    <subcellularLocation>
        <location evidence="1">Endomembrane system</location>
    </subcellularLocation>
</comment>
<dbReference type="CDD" id="cd00192">
    <property type="entry name" value="PTKc"/>
    <property type="match status" value="1"/>
</dbReference>
<dbReference type="GO" id="GO:0048468">
    <property type="term" value="P:cell development"/>
    <property type="evidence" value="ECO:0007669"/>
    <property type="project" value="UniProtKB-ARBA"/>
</dbReference>
<evidence type="ECO:0000256" key="5">
    <source>
        <dbReference type="ARBA" id="ARBA00022741"/>
    </source>
</evidence>
<comment type="caution">
    <text evidence="14">The sequence shown here is derived from an EMBL/GenBank/DDBJ whole genome shotgun (WGS) entry which is preliminary data.</text>
</comment>
<evidence type="ECO:0000256" key="12">
    <source>
        <dbReference type="SAM" id="Phobius"/>
    </source>
</evidence>
<dbReference type="SUPFAM" id="SSF56112">
    <property type="entry name" value="Protein kinase-like (PK-like)"/>
    <property type="match status" value="1"/>
</dbReference>
<keyword evidence="14" id="KW-0675">Receptor</keyword>
<sequence length="1352" mass="149313">MARTVAHAGGHCRHRCIRCLSNGISRCQLELRSEGAAERAAEVDHRTMRTFLICLVLFVTIAWGQDKSARDVLVDFYMQTGGVQWKNNTYWNTTVDHCQWYGVQCEPRFGIIFYGLFLDDNNLVGQLPVDLGSQPGIGSNPAYISAANNQLSGNIPPSLFGSFFLGCNLTNNRLEGLIPSSNSDQLLTIQLSANFLTGSVPTFPNAKSLQQIDLSFNLLNGSIPDVFDKYPSLLKLDLNTNGMSGPLPPSIGSLSNIQYIDLSQNQFSGSIPASWNTETNFETLEYLNLYSNVLEGEIPNRLGHWNLSLLDLSVNSFTGQIPSQIGDLRHLLALRLHSNKLHGTIPSNLYSLSSLLDLTLNSNQLEGSIDDLSNFTQLMFLYLSENKFRGNFPDISALPSLQIYVIAGNNFSGQLPDTFPMGANLSHVDVSRCDLSGPIPPSFSNLKSLKVLKMNDNAFTGDVNVLRTMTGLTYVDVSDNSLGGTVLPDIFYDLECLNTVKMSNNDFVGRLPTQYRATNVIQTLDLSLNRFTGQITDQIRFLVNLQYVNLSNNLISGTVPAQVAFLTELISADFSSNLMSGIIPVMKGMDKLATIKIDKRVTLYPRSYSFGTLSSLTYVSAANNKLVLTDFSGLFALQSLVYLNVSSGSIYNQPSKLTVSGNLITGTLDGDGRVSIENMTSLVTLHLSGNQISGEIPNGMYGMSNLRYIDLSYNRLTGQIDRFRNDPFNISLQHNQLSGNVSFMGSFSSIAHLDVSGNNLNGSVPDMNAPKLAYLNASDNHLQGLGSLNAPLLAQIDVSNNQIRGSIPDLSTANHPNLQHVDLSGNDATDGTLIGRIGTLGADNITCDMSGNQFECPIDNVTFVKCRMSCKTSDMISQRIRLTTTSPRDQNLLQSIADVVQVDVSRLSYVTTGTTFDLDIRGPISGRINQGSSNYTALQISERRQLISGITNVEYPIPRAGLSSGQIGGVVAGSIIFAALLVALLIYLLVILRRKKKIEAKRKWMIDSLSRLLIQGVTLENKIGQGNFGEVYRGQWNGAVVAVKGVKNESDFEDNQFKEEILLLQKLNHPNIIRLLGVYMMEDTTLNMVLEFAANGSLDSYLRKRRETLDTQIDALLAMVLDLINGMLYLSSKNIIHRDLATRNLLLDGGMNVKISDFGLSKEDSVYNAKSTAIPYRWAAPEMMEDRVSSLQSDVWAFGVTIWEIFTGAQVPYRDLTNREVSEQVPRGLRLAQPDNCPPAMWDIVLSCWELLPADRPDFDGICKRYHEEFGTRLRTHRRTEQPTVKEEPQYQTGPSSDGARPIILAHEYHNDTVVKGKRTSSTVELEMKVVNYDHEGESEYAYSPDLKKSNQ</sequence>
<evidence type="ECO:0000259" key="13">
    <source>
        <dbReference type="PROSITE" id="PS50011"/>
    </source>
</evidence>
<dbReference type="InterPro" id="IPR000719">
    <property type="entry name" value="Prot_kinase_dom"/>
</dbReference>
<dbReference type="InterPro" id="IPR020635">
    <property type="entry name" value="Tyr_kinase_cat_dom"/>
</dbReference>
<dbReference type="PANTHER" id="PTHR48057">
    <property type="entry name" value="LEUCINE-RICH REPEAT SERINE/THREONINE-PROTEIN KINASE 1"/>
    <property type="match status" value="1"/>
</dbReference>
<name>A0A2P6NG26_9EUKA</name>
<feature type="domain" description="Protein kinase" evidence="13">
    <location>
        <begin position="1017"/>
        <end position="1270"/>
    </location>
</feature>
<dbReference type="OrthoDB" id="26095at2759"/>
<dbReference type="PROSITE" id="PS00107">
    <property type="entry name" value="PROTEIN_KINASE_ATP"/>
    <property type="match status" value="1"/>
</dbReference>
<evidence type="ECO:0000256" key="1">
    <source>
        <dbReference type="ARBA" id="ARBA00004308"/>
    </source>
</evidence>
<dbReference type="GO" id="GO:0004713">
    <property type="term" value="F:protein tyrosine kinase activity"/>
    <property type="evidence" value="ECO:0007669"/>
    <property type="project" value="UniProtKB-KW"/>
</dbReference>